<dbReference type="InterPro" id="IPR011992">
    <property type="entry name" value="EF-hand-dom_pair"/>
</dbReference>
<evidence type="ECO:0000259" key="4">
    <source>
        <dbReference type="PROSITE" id="PS50222"/>
    </source>
</evidence>
<dbReference type="CDD" id="cd00051">
    <property type="entry name" value="EFh"/>
    <property type="match status" value="1"/>
</dbReference>
<keyword evidence="3" id="KW-1133">Transmembrane helix</keyword>
<feature type="non-terminal residue" evidence="5">
    <location>
        <position position="1"/>
    </location>
</feature>
<keyword evidence="1" id="KW-0106">Calcium</keyword>
<gene>
    <name evidence="5" type="ORF">TeGR_g6428</name>
</gene>
<keyword evidence="3" id="KW-0472">Membrane</keyword>
<dbReference type="InterPro" id="IPR018247">
    <property type="entry name" value="EF_Hand_1_Ca_BS"/>
</dbReference>
<evidence type="ECO:0000256" key="2">
    <source>
        <dbReference type="SAM" id="MobiDB-lite"/>
    </source>
</evidence>
<accession>A0ABQ6MA21</accession>
<proteinExistence type="predicted"/>
<sequence>AFKLYDSHHPSTETGVPPSPVAPPPRPSLLLRSRFVRSRAASIFRQLDADRSGSLSAGELYAGVLLLHLELAKYLGPAACKPPSRAVVAELFEAYDRDHSADLDEHEFVDLSLLLLSNIATRVLFQFAMTLFLVPHFAPRVLHRLLLLVAELRAADPYSLLSSASAFYAGAVLPLPYVPLLLSYVPATMALTVVSSVLVMIIVPAVLDAIDGCSVRLGELARKGWRGEKSKAA</sequence>
<organism evidence="5 6">
    <name type="scientific">Tetraparma gracilis</name>
    <dbReference type="NCBI Taxonomy" id="2962635"/>
    <lineage>
        <taxon>Eukaryota</taxon>
        <taxon>Sar</taxon>
        <taxon>Stramenopiles</taxon>
        <taxon>Ochrophyta</taxon>
        <taxon>Bolidophyceae</taxon>
        <taxon>Parmales</taxon>
        <taxon>Triparmaceae</taxon>
        <taxon>Tetraparma</taxon>
    </lineage>
</organism>
<feature type="region of interest" description="Disordered" evidence="2">
    <location>
        <begin position="1"/>
        <end position="24"/>
    </location>
</feature>
<dbReference type="Gene3D" id="1.10.238.10">
    <property type="entry name" value="EF-hand"/>
    <property type="match status" value="1"/>
</dbReference>
<feature type="domain" description="EF-hand" evidence="4">
    <location>
        <begin position="83"/>
        <end position="118"/>
    </location>
</feature>
<feature type="domain" description="EF-hand" evidence="4">
    <location>
        <begin position="35"/>
        <end position="70"/>
    </location>
</feature>
<dbReference type="EMBL" id="BRYB01005279">
    <property type="protein sequence ID" value="GMI22521.1"/>
    <property type="molecule type" value="Genomic_DNA"/>
</dbReference>
<evidence type="ECO:0000256" key="3">
    <source>
        <dbReference type="SAM" id="Phobius"/>
    </source>
</evidence>
<evidence type="ECO:0000256" key="1">
    <source>
        <dbReference type="ARBA" id="ARBA00022837"/>
    </source>
</evidence>
<feature type="transmembrane region" description="Helical" evidence="3">
    <location>
        <begin position="119"/>
        <end position="138"/>
    </location>
</feature>
<evidence type="ECO:0000313" key="6">
    <source>
        <dbReference type="Proteomes" id="UP001165060"/>
    </source>
</evidence>
<dbReference type="PROSITE" id="PS50222">
    <property type="entry name" value="EF_HAND_2"/>
    <property type="match status" value="2"/>
</dbReference>
<name>A0ABQ6MA21_9STRA</name>
<feature type="transmembrane region" description="Helical" evidence="3">
    <location>
        <begin position="184"/>
        <end position="207"/>
    </location>
</feature>
<dbReference type="InterPro" id="IPR002048">
    <property type="entry name" value="EF_hand_dom"/>
</dbReference>
<evidence type="ECO:0000313" key="5">
    <source>
        <dbReference type="EMBL" id="GMI22521.1"/>
    </source>
</evidence>
<keyword evidence="6" id="KW-1185">Reference proteome</keyword>
<protein>
    <recommendedName>
        <fullName evidence="4">EF-hand domain-containing protein</fullName>
    </recommendedName>
</protein>
<dbReference type="SUPFAM" id="SSF47473">
    <property type="entry name" value="EF-hand"/>
    <property type="match status" value="1"/>
</dbReference>
<keyword evidence="3" id="KW-0812">Transmembrane</keyword>
<reference evidence="5 6" key="1">
    <citation type="journal article" date="2023" name="Commun. Biol.">
        <title>Genome analysis of Parmales, the sister group of diatoms, reveals the evolutionary specialization of diatoms from phago-mixotrophs to photoautotrophs.</title>
        <authorList>
            <person name="Ban H."/>
            <person name="Sato S."/>
            <person name="Yoshikawa S."/>
            <person name="Yamada K."/>
            <person name="Nakamura Y."/>
            <person name="Ichinomiya M."/>
            <person name="Sato N."/>
            <person name="Blanc-Mathieu R."/>
            <person name="Endo H."/>
            <person name="Kuwata A."/>
            <person name="Ogata H."/>
        </authorList>
    </citation>
    <scope>NUCLEOTIDE SEQUENCE [LARGE SCALE GENOMIC DNA]</scope>
</reference>
<dbReference type="Proteomes" id="UP001165060">
    <property type="component" value="Unassembled WGS sequence"/>
</dbReference>
<comment type="caution">
    <text evidence="5">The sequence shown here is derived from an EMBL/GenBank/DDBJ whole genome shotgun (WGS) entry which is preliminary data.</text>
</comment>
<feature type="transmembrane region" description="Helical" evidence="3">
    <location>
        <begin position="158"/>
        <end position="178"/>
    </location>
</feature>
<dbReference type="PROSITE" id="PS00018">
    <property type="entry name" value="EF_HAND_1"/>
    <property type="match status" value="1"/>
</dbReference>
<feature type="compositionally biased region" description="Basic and acidic residues" evidence="2">
    <location>
        <begin position="1"/>
        <end position="11"/>
    </location>
</feature>